<evidence type="ECO:0000313" key="7">
    <source>
        <dbReference type="EMBL" id="NMC61679.1"/>
    </source>
</evidence>
<dbReference type="Gene3D" id="2.40.50.140">
    <property type="entry name" value="Nucleic acid-binding proteins"/>
    <property type="match status" value="1"/>
</dbReference>
<comment type="function">
    <text evidence="6">One of the primary rRNA binding proteins, it binds specifically to the 5'-end of 16S ribosomal RNA.</text>
</comment>
<gene>
    <name evidence="6 7" type="primary">rpsQ</name>
    <name evidence="7" type="ORF">GYA55_00780</name>
</gene>
<dbReference type="SUPFAM" id="SSF50249">
    <property type="entry name" value="Nucleic acid-binding proteins"/>
    <property type="match status" value="1"/>
</dbReference>
<dbReference type="PANTHER" id="PTHR10744">
    <property type="entry name" value="40S RIBOSOMAL PROTEIN S11 FAMILY MEMBER"/>
    <property type="match status" value="1"/>
</dbReference>
<dbReference type="NCBIfam" id="TIGR03635">
    <property type="entry name" value="uS17_bact"/>
    <property type="match status" value="1"/>
</dbReference>
<dbReference type="NCBIfam" id="NF004123">
    <property type="entry name" value="PRK05610.1"/>
    <property type="match status" value="1"/>
</dbReference>
<keyword evidence="3 6" id="KW-0694">RNA-binding</keyword>
<evidence type="ECO:0000313" key="8">
    <source>
        <dbReference type="Proteomes" id="UP000524246"/>
    </source>
</evidence>
<comment type="similarity">
    <text evidence="1 6">Belongs to the universal ribosomal protein uS17 family.</text>
</comment>
<dbReference type="InterPro" id="IPR012340">
    <property type="entry name" value="NA-bd_OB-fold"/>
</dbReference>
<keyword evidence="2 6" id="KW-0699">rRNA-binding</keyword>
<keyword evidence="5 6" id="KW-0687">Ribonucleoprotein</keyword>
<accession>A0A7X9IJ46</accession>
<dbReference type="Proteomes" id="UP000524246">
    <property type="component" value="Unassembled WGS sequence"/>
</dbReference>
<dbReference type="InterPro" id="IPR019984">
    <property type="entry name" value="Ribosomal_uS17_bact/chlr"/>
</dbReference>
<name>A0A7X9IJ46_9DELT</name>
<dbReference type="GO" id="GO:0022627">
    <property type="term" value="C:cytosolic small ribosomal subunit"/>
    <property type="evidence" value="ECO:0007669"/>
    <property type="project" value="UniProtKB-UniRule"/>
</dbReference>
<evidence type="ECO:0000256" key="5">
    <source>
        <dbReference type="ARBA" id="ARBA00023274"/>
    </source>
</evidence>
<comment type="subunit">
    <text evidence="6">Part of the 30S ribosomal subunit.</text>
</comment>
<dbReference type="CDD" id="cd00364">
    <property type="entry name" value="Ribosomal_uS17"/>
    <property type="match status" value="1"/>
</dbReference>
<evidence type="ECO:0000256" key="3">
    <source>
        <dbReference type="ARBA" id="ARBA00022884"/>
    </source>
</evidence>
<organism evidence="7 8">
    <name type="scientific">SAR324 cluster bacterium</name>
    <dbReference type="NCBI Taxonomy" id="2024889"/>
    <lineage>
        <taxon>Bacteria</taxon>
        <taxon>Deltaproteobacteria</taxon>
        <taxon>SAR324 cluster</taxon>
    </lineage>
</organism>
<dbReference type="PANTHER" id="PTHR10744:SF1">
    <property type="entry name" value="SMALL RIBOSOMAL SUBUNIT PROTEIN US17M"/>
    <property type="match status" value="1"/>
</dbReference>
<protein>
    <recommendedName>
        <fullName evidence="6">Small ribosomal subunit protein uS17</fullName>
    </recommendedName>
</protein>
<proteinExistence type="inferred from homology"/>
<keyword evidence="4 6" id="KW-0689">Ribosomal protein</keyword>
<dbReference type="GO" id="GO:0003735">
    <property type="term" value="F:structural constituent of ribosome"/>
    <property type="evidence" value="ECO:0007669"/>
    <property type="project" value="UniProtKB-UniRule"/>
</dbReference>
<dbReference type="GO" id="GO:0019843">
    <property type="term" value="F:rRNA binding"/>
    <property type="evidence" value="ECO:0007669"/>
    <property type="project" value="UniProtKB-UniRule"/>
</dbReference>
<evidence type="ECO:0000256" key="2">
    <source>
        <dbReference type="ARBA" id="ARBA00022730"/>
    </source>
</evidence>
<dbReference type="AlphaFoldDB" id="A0A7X9IJ46"/>
<dbReference type="HAMAP" id="MF_01345_B">
    <property type="entry name" value="Ribosomal_uS17_B"/>
    <property type="match status" value="1"/>
</dbReference>
<evidence type="ECO:0000256" key="4">
    <source>
        <dbReference type="ARBA" id="ARBA00022980"/>
    </source>
</evidence>
<comment type="caution">
    <text evidence="7">The sequence shown here is derived from an EMBL/GenBank/DDBJ whole genome shotgun (WGS) entry which is preliminary data.</text>
</comment>
<sequence>MSVRGIRKTQIGIVVSDKMQKTVVVKVSHLVKHSEYNKFIKRSVKYKAHDELNSCKIGDRVQIVETRPQSKEKHWAVKKILDRTI</sequence>
<reference evidence="7 8" key="1">
    <citation type="journal article" date="2020" name="Biotechnol. Biofuels">
        <title>New insights from the biogas microbiome by comprehensive genome-resolved metagenomics of nearly 1600 species originating from multiple anaerobic digesters.</title>
        <authorList>
            <person name="Campanaro S."/>
            <person name="Treu L."/>
            <person name="Rodriguez-R L.M."/>
            <person name="Kovalovszki A."/>
            <person name="Ziels R.M."/>
            <person name="Maus I."/>
            <person name="Zhu X."/>
            <person name="Kougias P.G."/>
            <person name="Basile A."/>
            <person name="Luo G."/>
            <person name="Schluter A."/>
            <person name="Konstantinidis K.T."/>
            <person name="Angelidaki I."/>
        </authorList>
    </citation>
    <scope>NUCLEOTIDE SEQUENCE [LARGE SCALE GENOMIC DNA]</scope>
    <source>
        <strain evidence="7">AS27yjCOA_65</strain>
    </source>
</reference>
<dbReference type="EMBL" id="JAAZON010000027">
    <property type="protein sequence ID" value="NMC61679.1"/>
    <property type="molecule type" value="Genomic_DNA"/>
</dbReference>
<dbReference type="InterPro" id="IPR000266">
    <property type="entry name" value="Ribosomal_uS17"/>
</dbReference>
<dbReference type="Pfam" id="PF00366">
    <property type="entry name" value="Ribosomal_S17"/>
    <property type="match status" value="1"/>
</dbReference>
<evidence type="ECO:0000256" key="6">
    <source>
        <dbReference type="HAMAP-Rule" id="MF_01345"/>
    </source>
</evidence>
<evidence type="ECO:0000256" key="1">
    <source>
        <dbReference type="ARBA" id="ARBA00010254"/>
    </source>
</evidence>
<dbReference type="GO" id="GO:0006412">
    <property type="term" value="P:translation"/>
    <property type="evidence" value="ECO:0007669"/>
    <property type="project" value="UniProtKB-UniRule"/>
</dbReference>
<dbReference type="PRINTS" id="PR00973">
    <property type="entry name" value="RIBOSOMALS17"/>
</dbReference>